<feature type="compositionally biased region" description="Polar residues" evidence="1">
    <location>
        <begin position="1313"/>
        <end position="1323"/>
    </location>
</feature>
<organism evidence="4 5">
    <name type="scientific">Mustela putorius furo</name>
    <name type="common">European domestic ferret</name>
    <name type="synonym">Mustela furo</name>
    <dbReference type="NCBI Taxonomy" id="9669"/>
    <lineage>
        <taxon>Eukaryota</taxon>
        <taxon>Metazoa</taxon>
        <taxon>Chordata</taxon>
        <taxon>Craniata</taxon>
        <taxon>Vertebrata</taxon>
        <taxon>Euteleostomi</taxon>
        <taxon>Mammalia</taxon>
        <taxon>Eutheria</taxon>
        <taxon>Laurasiatheria</taxon>
        <taxon>Carnivora</taxon>
        <taxon>Caniformia</taxon>
        <taxon>Musteloidea</taxon>
        <taxon>Mustelidae</taxon>
        <taxon>Mustelinae</taxon>
        <taxon>Mustela</taxon>
    </lineage>
</organism>
<dbReference type="InterPro" id="IPR013783">
    <property type="entry name" value="Ig-like_fold"/>
</dbReference>
<evidence type="ECO:0000256" key="1">
    <source>
        <dbReference type="SAM" id="MobiDB-lite"/>
    </source>
</evidence>
<feature type="region of interest" description="Disordered" evidence="1">
    <location>
        <begin position="387"/>
        <end position="800"/>
    </location>
</feature>
<feature type="compositionally biased region" description="Pro residues" evidence="1">
    <location>
        <begin position="650"/>
        <end position="662"/>
    </location>
</feature>
<feature type="compositionally biased region" description="Low complexity" evidence="1">
    <location>
        <begin position="637"/>
        <end position="649"/>
    </location>
</feature>
<dbReference type="OrthoDB" id="6129306at2759"/>
<feature type="region of interest" description="Disordered" evidence="1">
    <location>
        <begin position="849"/>
        <end position="949"/>
    </location>
</feature>
<dbReference type="GO" id="GO:0030198">
    <property type="term" value="P:extracellular matrix organization"/>
    <property type="evidence" value="ECO:0007669"/>
    <property type="project" value="TreeGrafter"/>
</dbReference>
<feature type="compositionally biased region" description="Basic and acidic residues" evidence="1">
    <location>
        <begin position="1147"/>
        <end position="1157"/>
    </location>
</feature>
<proteinExistence type="predicted"/>
<dbReference type="InterPro" id="IPR036116">
    <property type="entry name" value="FN3_sf"/>
</dbReference>
<dbReference type="SUPFAM" id="SSF49265">
    <property type="entry name" value="Fibronectin type III"/>
    <property type="match status" value="2"/>
</dbReference>
<evidence type="ECO:0000256" key="2">
    <source>
        <dbReference type="SAM" id="SignalP"/>
    </source>
</evidence>
<feature type="compositionally biased region" description="Basic residues" evidence="1">
    <location>
        <begin position="1096"/>
        <end position="1111"/>
    </location>
</feature>
<evidence type="ECO:0000259" key="3">
    <source>
        <dbReference type="PROSITE" id="PS50853"/>
    </source>
</evidence>
<evidence type="ECO:0000313" key="5">
    <source>
        <dbReference type="RefSeq" id="XP_012901017.1"/>
    </source>
</evidence>
<reference evidence="5" key="1">
    <citation type="submission" date="2025-08" db="UniProtKB">
        <authorList>
            <consortium name="RefSeq"/>
        </authorList>
    </citation>
    <scope>IDENTIFICATION</scope>
    <source>
        <tissue evidence="5">Brain</tissue>
    </source>
</reference>
<dbReference type="PANTHER" id="PTHR23197:SF10">
    <property type="entry name" value="TARGET OF NESH-SH3"/>
    <property type="match status" value="1"/>
</dbReference>
<feature type="compositionally biased region" description="Basic residues" evidence="1">
    <location>
        <begin position="578"/>
        <end position="588"/>
    </location>
</feature>
<dbReference type="PROSITE" id="PS50853">
    <property type="entry name" value="FN3"/>
    <property type="match status" value="2"/>
</dbReference>
<feature type="domain" description="Fibronectin type-III" evidence="3">
    <location>
        <begin position="116"/>
        <end position="214"/>
    </location>
</feature>
<feature type="compositionally biased region" description="Low complexity" evidence="1">
    <location>
        <begin position="500"/>
        <end position="511"/>
    </location>
</feature>
<name>A0A8U0NIZ3_MUSPF</name>
<feature type="compositionally biased region" description="Basic residues" evidence="1">
    <location>
        <begin position="772"/>
        <end position="781"/>
    </location>
</feature>
<protein>
    <submittedName>
        <fullName evidence="5">Target of Nesh-SH3 isoform X31</fullName>
    </submittedName>
</protein>
<feature type="chain" id="PRO_5035923285" evidence="2">
    <location>
        <begin position="22"/>
        <end position="1466"/>
    </location>
</feature>
<sequence>MLSSLGCLLFCGSIALALGNAQKLPKGKRPSLKVHINTTSDSILLKFLRPNPNVKLEGFLLGYGSNLSPNQYFPLPAEGKFTEAVVDAEPKYLIVVRPAPPPSQKKSCSGKSRSRKPLQLVVGTLTPSSVFLSWGFLINPHHDWTLPSHCPNDRYYTIRYREKDKEKKWVFQLCPATETIVENLKPNTVYEFGVKDNGEGGIWSKIFNHKTVVGSKKVNGKIQSTYDQVHTVPAYVPRKLIPITVIKQVIQNVTHRASTKSPDKTSFGGTILVHLIIPGLNETTVKLPTSIMLEISDAIKTQLAKNETLALPAESKTPDVEKIPARAITVTPESMPKTTKPTVSSALDFSEKTLVLSERTPEILQTILIPRFELPLSTLAPKRLPEFPQSNTPFPFEKPEGTLASSGKPWIVPTSKTSEDSKLLSPRTATYDVFSSPATSDEPEMSESHTATSDPFLDSVPPKTSRTLEQPRATLAPSETPFVPQKLEIFTSPEMPPTTPAAQQTTSIPSTPKRRVRPKTPRTKPERTTSPGTVTPKIPKIPESTQTTLAPSKTPFISLKPKIPLTPEETSTKPAPPKTKRPGRRPRPKTTPSPDVPKSKPVLEPATVPPEPLVPTIASKPSKRPKTTRRPDALQIQPDSKPPKQLLPKPQTPAQPDMPPTKPVFEPVTLETEAPSPTIVPTADLEPVVLRTETWVTTQAPKTSKRTRRPRPKHKTTPTSEAPKKKLAPTTDLEPGPLRTKAPEIVVPPTALEPITLRTKAPETTLAPKPAQRTRRPRPRPKTTSSPEATQTKQAPTELQTLILKPVTSPSLEMTQSQPVSEVLELITLSTEPSKEALAPTVTDYLYPSAKAPLSPEEPKTGVVESITNVSEPPETTLAPKQAPHAPPKPKTSPHPRIPQTHPAHEVSQPITSKPKASPSPEVSYTLPVPRDVLLPPKPDPEVSQSEPVLQPVTFRLDLPETTIAPLETRGSPFIPMISPSTGEEELQTTLEETDHSTQKFFTTKIPLTTELVTTQAPHRLYTTPVRPRIPDKTHIRPILNKTTTRPSRLKPSKTPKGNGMGTGVKQAPKPSGAGKNVSMDSTHSTKKPAAVPGTRRPHLPPRPVPPRRKPLPPNNVTGKPGSTGIILSGRVTSPPLRATLGPTEAPSERTETDEKQPTAPASGEDLVNITDFSSSPTRETDPLGKPRFKGPHVRYIQKPENRPCSITDSVKRFPKEDATEGNATSPPQNPPTNLTVVTVEGCPSFVILDWDKPLNDTVTEYEVISRENGSFSGKNESVQITNQTFSTVENLKPDTSYEFQVKPKNPLGEGPPSNTVAFSTESADPRVSEPVSAGRDAIWTERPFNSDSYSECKGKQYVKRTWYKKFVGVQLCNSLRYKIYLSDSLTGKFYNIGDQRGHGEDHCQFVDSFLDGRTGQQLSSDQLPTKEGYFRAVRQEPVQFGEIGGHTQINYVQWYECGTTIPGKW</sequence>
<feature type="signal peptide" evidence="2">
    <location>
        <begin position="1"/>
        <end position="21"/>
    </location>
</feature>
<feature type="compositionally biased region" description="Basic residues" evidence="1">
    <location>
        <begin position="703"/>
        <end position="716"/>
    </location>
</feature>
<dbReference type="CDD" id="cd00063">
    <property type="entry name" value="FN3"/>
    <property type="match status" value="2"/>
</dbReference>
<feature type="domain" description="Fibronectin type-III" evidence="3">
    <location>
        <begin position="1231"/>
        <end position="1324"/>
    </location>
</feature>
<dbReference type="Pfam" id="PF00041">
    <property type="entry name" value="fn3"/>
    <property type="match status" value="1"/>
</dbReference>
<feature type="compositionally biased region" description="Basic residues" evidence="1">
    <location>
        <begin position="512"/>
        <end position="522"/>
    </location>
</feature>
<dbReference type="Proteomes" id="UP000000715">
    <property type="component" value="Unplaced"/>
</dbReference>
<feature type="compositionally biased region" description="Polar residues" evidence="1">
    <location>
        <begin position="788"/>
        <end position="800"/>
    </location>
</feature>
<keyword evidence="4" id="KW-1185">Reference proteome</keyword>
<dbReference type="FunFam" id="2.60.40.10:FF:000288">
    <property type="entry name" value="target of Nesh-SH3 isoform X5"/>
    <property type="match status" value="1"/>
</dbReference>
<dbReference type="FunFam" id="2.60.40.10:FF:000292">
    <property type="entry name" value="Target of Nesh-SH3 isoform 1"/>
    <property type="match status" value="1"/>
</dbReference>
<feature type="region of interest" description="Disordered" evidence="1">
    <location>
        <begin position="1025"/>
        <end position="1210"/>
    </location>
</feature>
<feature type="region of interest" description="Disordered" evidence="1">
    <location>
        <begin position="1305"/>
        <end position="1333"/>
    </location>
</feature>
<keyword evidence="2" id="KW-0732">Signal</keyword>
<dbReference type="Gene3D" id="2.60.40.10">
    <property type="entry name" value="Immunoglobulins"/>
    <property type="match status" value="2"/>
</dbReference>
<dbReference type="InterPro" id="IPR003961">
    <property type="entry name" value="FN3_dom"/>
</dbReference>
<dbReference type="Pfam" id="PF21731">
    <property type="entry name" value="TARSH_C"/>
    <property type="match status" value="1"/>
</dbReference>
<accession>A0A8U0NIZ3</accession>
<dbReference type="RefSeq" id="XP_012901017.1">
    <property type="nucleotide sequence ID" value="XM_013045563.2"/>
</dbReference>
<dbReference type="GeneID" id="101691019"/>
<dbReference type="PANTHER" id="PTHR23197">
    <property type="entry name" value="TARSH-RELATED FIBRONECTIN DOMAIN-CONTAINING"/>
    <property type="match status" value="1"/>
</dbReference>
<dbReference type="CTD" id="25890"/>
<gene>
    <name evidence="5" type="primary">LOC101691019</name>
</gene>
<dbReference type="InterPro" id="IPR049109">
    <property type="entry name" value="TARSH/FNDC1_C"/>
</dbReference>
<dbReference type="GO" id="GO:0010811">
    <property type="term" value="P:positive regulation of cell-substrate adhesion"/>
    <property type="evidence" value="ECO:0007669"/>
    <property type="project" value="TreeGrafter"/>
</dbReference>
<evidence type="ECO:0000313" key="4">
    <source>
        <dbReference type="Proteomes" id="UP000000715"/>
    </source>
</evidence>
<feature type="compositionally biased region" description="Pro residues" evidence="1">
    <location>
        <begin position="885"/>
        <end position="897"/>
    </location>
</feature>